<protein>
    <submittedName>
        <fullName evidence="2">Uncharacterized protein</fullName>
    </submittedName>
</protein>
<dbReference type="OrthoDB" id="1920930at2759"/>
<name>A0A5N6PRA5_9ASTR</name>
<accession>A0A5N6PRA5</accession>
<feature type="region of interest" description="Disordered" evidence="1">
    <location>
        <begin position="113"/>
        <end position="147"/>
    </location>
</feature>
<dbReference type="EMBL" id="SZYD01000003">
    <property type="protein sequence ID" value="KAD6796444.1"/>
    <property type="molecule type" value="Genomic_DNA"/>
</dbReference>
<evidence type="ECO:0000313" key="3">
    <source>
        <dbReference type="Proteomes" id="UP000326396"/>
    </source>
</evidence>
<organism evidence="2 3">
    <name type="scientific">Mikania micrantha</name>
    <name type="common">bitter vine</name>
    <dbReference type="NCBI Taxonomy" id="192012"/>
    <lineage>
        <taxon>Eukaryota</taxon>
        <taxon>Viridiplantae</taxon>
        <taxon>Streptophyta</taxon>
        <taxon>Embryophyta</taxon>
        <taxon>Tracheophyta</taxon>
        <taxon>Spermatophyta</taxon>
        <taxon>Magnoliopsida</taxon>
        <taxon>eudicotyledons</taxon>
        <taxon>Gunneridae</taxon>
        <taxon>Pentapetalae</taxon>
        <taxon>asterids</taxon>
        <taxon>campanulids</taxon>
        <taxon>Asterales</taxon>
        <taxon>Asteraceae</taxon>
        <taxon>Asteroideae</taxon>
        <taxon>Heliantheae alliance</taxon>
        <taxon>Eupatorieae</taxon>
        <taxon>Mikania</taxon>
    </lineage>
</organism>
<evidence type="ECO:0000256" key="1">
    <source>
        <dbReference type="SAM" id="MobiDB-lite"/>
    </source>
</evidence>
<reference evidence="2 3" key="1">
    <citation type="submission" date="2019-05" db="EMBL/GenBank/DDBJ databases">
        <title>Mikania micrantha, genome provides insights into the molecular mechanism of rapid growth.</title>
        <authorList>
            <person name="Liu B."/>
        </authorList>
    </citation>
    <scope>NUCLEOTIDE SEQUENCE [LARGE SCALE GENOMIC DNA]</scope>
    <source>
        <strain evidence="2">NLD-2019</strain>
        <tissue evidence="2">Leaf</tissue>
    </source>
</reference>
<keyword evidence="3" id="KW-1185">Reference proteome</keyword>
<gene>
    <name evidence="2" type="ORF">E3N88_07340</name>
</gene>
<proteinExistence type="predicted"/>
<dbReference type="AlphaFoldDB" id="A0A5N6PRA5"/>
<sequence length="192" mass="22343">MAANDANNDNPTGNSQSLRAILQRERLNHTNFMDWYRNLRIVLKQEKRSYILDDPIPDEPNEDDEDAYLEWVKYVEDSVQVSCLMLASMTTELQKEYELHGAYDMITQLSNSSNLHGDRERMDEAEEAEGFPSDMQKSTAKGERQDIRRREKTFKEREMFVCKEVLNLVLGTHSLLYLCGQPPCKPHPNSRI</sequence>
<comment type="caution">
    <text evidence="2">The sequence shown here is derived from an EMBL/GenBank/DDBJ whole genome shotgun (WGS) entry which is preliminary data.</text>
</comment>
<evidence type="ECO:0000313" key="2">
    <source>
        <dbReference type="EMBL" id="KAD6796444.1"/>
    </source>
</evidence>
<dbReference type="Proteomes" id="UP000326396">
    <property type="component" value="Linkage Group LG11"/>
</dbReference>